<dbReference type="AlphaFoldDB" id="A0A517VTD4"/>
<dbReference type="InterPro" id="IPR010359">
    <property type="entry name" value="IrrE_HExxH"/>
</dbReference>
<dbReference type="KEGG" id="gaw:V144x_17320"/>
<dbReference type="CDD" id="cd00093">
    <property type="entry name" value="HTH_XRE"/>
    <property type="match status" value="1"/>
</dbReference>
<dbReference type="Pfam" id="PF01381">
    <property type="entry name" value="HTH_3"/>
    <property type="match status" value="1"/>
</dbReference>
<dbReference type="Pfam" id="PF06114">
    <property type="entry name" value="Peptidase_M78"/>
    <property type="match status" value="1"/>
</dbReference>
<dbReference type="EMBL" id="CP037920">
    <property type="protein sequence ID" value="QDT96278.1"/>
    <property type="molecule type" value="Genomic_DNA"/>
</dbReference>
<name>A0A517VTD4_9PLAN</name>
<dbReference type="PANTHER" id="PTHR36924">
    <property type="entry name" value="ANTITOXIN HIGA-1"/>
    <property type="match status" value="1"/>
</dbReference>
<evidence type="ECO:0000256" key="1">
    <source>
        <dbReference type="ARBA" id="ARBA00007227"/>
    </source>
</evidence>
<dbReference type="InterPro" id="IPR010982">
    <property type="entry name" value="Lambda_DNA-bd_dom_sf"/>
</dbReference>
<proteinExistence type="inferred from homology"/>
<dbReference type="PANTHER" id="PTHR36924:SF1">
    <property type="entry name" value="ANTITOXIN HIGA-1"/>
    <property type="match status" value="1"/>
</dbReference>
<gene>
    <name evidence="4" type="primary">yddM</name>
    <name evidence="4" type="ORF">V144x_17320</name>
</gene>
<protein>
    <submittedName>
        <fullName evidence="4">Putative HTH-type transcriptional regulator YddM</fullName>
    </submittedName>
</protein>
<evidence type="ECO:0000256" key="2">
    <source>
        <dbReference type="ARBA" id="ARBA00023125"/>
    </source>
</evidence>
<dbReference type="Proteomes" id="UP000318704">
    <property type="component" value="Chromosome"/>
</dbReference>
<dbReference type="RefSeq" id="WP_144984118.1">
    <property type="nucleotide sequence ID" value="NZ_CP037920.1"/>
</dbReference>
<dbReference type="Gene3D" id="1.10.260.40">
    <property type="entry name" value="lambda repressor-like DNA-binding domains"/>
    <property type="match status" value="1"/>
</dbReference>
<feature type="domain" description="HTH cro/C1-type" evidence="3">
    <location>
        <begin position="16"/>
        <end position="70"/>
    </location>
</feature>
<evidence type="ECO:0000313" key="4">
    <source>
        <dbReference type="EMBL" id="QDT96278.1"/>
    </source>
</evidence>
<accession>A0A517VTD4</accession>
<reference evidence="4 5" key="1">
    <citation type="submission" date="2019-03" db="EMBL/GenBank/DDBJ databases">
        <title>Deep-cultivation of Planctomycetes and their phenomic and genomic characterization uncovers novel biology.</title>
        <authorList>
            <person name="Wiegand S."/>
            <person name="Jogler M."/>
            <person name="Boedeker C."/>
            <person name="Pinto D."/>
            <person name="Vollmers J."/>
            <person name="Rivas-Marin E."/>
            <person name="Kohn T."/>
            <person name="Peeters S.H."/>
            <person name="Heuer A."/>
            <person name="Rast P."/>
            <person name="Oberbeckmann S."/>
            <person name="Bunk B."/>
            <person name="Jeske O."/>
            <person name="Meyerdierks A."/>
            <person name="Storesund J.E."/>
            <person name="Kallscheuer N."/>
            <person name="Luecker S."/>
            <person name="Lage O.M."/>
            <person name="Pohl T."/>
            <person name="Merkel B.J."/>
            <person name="Hornburger P."/>
            <person name="Mueller R.-W."/>
            <person name="Bruemmer F."/>
            <person name="Labrenz M."/>
            <person name="Spormann A.M."/>
            <person name="Op den Camp H."/>
            <person name="Overmann J."/>
            <person name="Amann R."/>
            <person name="Jetten M.S.M."/>
            <person name="Mascher T."/>
            <person name="Medema M.H."/>
            <person name="Devos D.P."/>
            <person name="Kaster A.-K."/>
            <person name="Ovreas L."/>
            <person name="Rohde M."/>
            <person name="Galperin M.Y."/>
            <person name="Jogler C."/>
        </authorList>
    </citation>
    <scope>NUCLEOTIDE SEQUENCE [LARGE SCALE GENOMIC DNA]</scope>
    <source>
        <strain evidence="4 5">V144</strain>
    </source>
</reference>
<dbReference type="NCBIfam" id="TIGR02607">
    <property type="entry name" value="antidote_HigA"/>
    <property type="match status" value="1"/>
</dbReference>
<evidence type="ECO:0000313" key="5">
    <source>
        <dbReference type="Proteomes" id="UP000318704"/>
    </source>
</evidence>
<dbReference type="SMART" id="SM00530">
    <property type="entry name" value="HTH_XRE"/>
    <property type="match status" value="1"/>
</dbReference>
<keyword evidence="2" id="KW-0238">DNA-binding</keyword>
<dbReference type="GO" id="GO:0003677">
    <property type="term" value="F:DNA binding"/>
    <property type="evidence" value="ECO:0007669"/>
    <property type="project" value="UniProtKB-KW"/>
</dbReference>
<evidence type="ECO:0000259" key="3">
    <source>
        <dbReference type="PROSITE" id="PS50943"/>
    </source>
</evidence>
<sequence>MNKHVSIEPFPPWEFIKEELNERNWTQDDLADVMGCSRQHVNRLLKGITSITPKSANELAAAFGTSAELWMNLQISYELSKAKVDDDNIAKRAKIYNEYPIRDLVKRGWIEKPSDVVDLEKSLCKLLNVSDLTETPQLAVAARKSTPYDSHTGSQWLWYNYARKMAAHVSAYQFKQAKFEKGLSEITSLAAYPEGVRQVPKYLAELGVRLVILKHIPSTKIDGAALWLGSKSPVVALSLRYDRIDNFWFTLMHELVHIKYGHVAPVDEDLSGNEESDIEKQANEEAANYLIPKEKLDSFISRHGKLIYQKNVIRFANARGVHPAIVVGQLKHRKKLPPTHLNKLQAKIREHIVGYALTDGWGDSPLAK</sequence>
<comment type="similarity">
    <text evidence="1">Belongs to the short-chain fatty acyl-CoA assimilation regulator (ScfR) family.</text>
</comment>
<organism evidence="4 5">
    <name type="scientific">Gimesia aquarii</name>
    <dbReference type="NCBI Taxonomy" id="2527964"/>
    <lineage>
        <taxon>Bacteria</taxon>
        <taxon>Pseudomonadati</taxon>
        <taxon>Planctomycetota</taxon>
        <taxon>Planctomycetia</taxon>
        <taxon>Planctomycetales</taxon>
        <taxon>Planctomycetaceae</taxon>
        <taxon>Gimesia</taxon>
    </lineage>
</organism>
<dbReference type="PROSITE" id="PS50943">
    <property type="entry name" value="HTH_CROC1"/>
    <property type="match status" value="1"/>
</dbReference>
<dbReference type="InterPro" id="IPR001387">
    <property type="entry name" value="Cro/C1-type_HTH"/>
</dbReference>
<dbReference type="SUPFAM" id="SSF47413">
    <property type="entry name" value="lambda repressor-like DNA-binding domains"/>
    <property type="match status" value="1"/>
</dbReference>
<dbReference type="InterPro" id="IPR013430">
    <property type="entry name" value="Toxin_antidote_HigA"/>
</dbReference>